<reference evidence="3 4" key="1">
    <citation type="journal article" date="2019" name="Nat. Ecol. Evol.">
        <title>Megaphylogeny resolves global patterns of mushroom evolution.</title>
        <authorList>
            <person name="Varga T."/>
            <person name="Krizsan K."/>
            <person name="Foldi C."/>
            <person name="Dima B."/>
            <person name="Sanchez-Garcia M."/>
            <person name="Sanchez-Ramirez S."/>
            <person name="Szollosi G.J."/>
            <person name="Szarkandi J.G."/>
            <person name="Papp V."/>
            <person name="Albert L."/>
            <person name="Andreopoulos W."/>
            <person name="Angelini C."/>
            <person name="Antonin V."/>
            <person name="Barry K.W."/>
            <person name="Bougher N.L."/>
            <person name="Buchanan P."/>
            <person name="Buyck B."/>
            <person name="Bense V."/>
            <person name="Catcheside P."/>
            <person name="Chovatia M."/>
            <person name="Cooper J."/>
            <person name="Damon W."/>
            <person name="Desjardin D."/>
            <person name="Finy P."/>
            <person name="Geml J."/>
            <person name="Haridas S."/>
            <person name="Hughes K."/>
            <person name="Justo A."/>
            <person name="Karasinski D."/>
            <person name="Kautmanova I."/>
            <person name="Kiss B."/>
            <person name="Kocsube S."/>
            <person name="Kotiranta H."/>
            <person name="LaButti K.M."/>
            <person name="Lechner B.E."/>
            <person name="Liimatainen K."/>
            <person name="Lipzen A."/>
            <person name="Lukacs Z."/>
            <person name="Mihaltcheva S."/>
            <person name="Morgado L.N."/>
            <person name="Niskanen T."/>
            <person name="Noordeloos M.E."/>
            <person name="Ohm R.A."/>
            <person name="Ortiz-Santana B."/>
            <person name="Ovrebo C."/>
            <person name="Racz N."/>
            <person name="Riley R."/>
            <person name="Savchenko A."/>
            <person name="Shiryaev A."/>
            <person name="Soop K."/>
            <person name="Spirin V."/>
            <person name="Szebenyi C."/>
            <person name="Tomsovsky M."/>
            <person name="Tulloss R.E."/>
            <person name="Uehling J."/>
            <person name="Grigoriev I.V."/>
            <person name="Vagvolgyi C."/>
            <person name="Papp T."/>
            <person name="Martin F.M."/>
            <person name="Miettinen O."/>
            <person name="Hibbett D.S."/>
            <person name="Nagy L.G."/>
        </authorList>
    </citation>
    <scope>NUCLEOTIDE SEQUENCE [LARGE SCALE GENOMIC DNA]</scope>
    <source>
        <strain evidence="3 4">FP101781</strain>
    </source>
</reference>
<feature type="transmembrane region" description="Helical" evidence="2">
    <location>
        <begin position="329"/>
        <end position="349"/>
    </location>
</feature>
<dbReference type="AlphaFoldDB" id="A0A4Y7TIZ4"/>
<keyword evidence="2" id="KW-0472">Membrane</keyword>
<feature type="transmembrane region" description="Helical" evidence="2">
    <location>
        <begin position="293"/>
        <end position="323"/>
    </location>
</feature>
<feature type="transmembrane region" description="Helical" evidence="2">
    <location>
        <begin position="251"/>
        <end position="272"/>
    </location>
</feature>
<evidence type="ECO:0000313" key="3">
    <source>
        <dbReference type="EMBL" id="TEB34153.1"/>
    </source>
</evidence>
<keyword evidence="2" id="KW-1133">Transmembrane helix</keyword>
<gene>
    <name evidence="3" type="ORF">FA13DRAFT_69843</name>
</gene>
<proteinExistence type="predicted"/>
<dbReference type="Proteomes" id="UP000298030">
    <property type="component" value="Unassembled WGS sequence"/>
</dbReference>
<name>A0A4Y7TIZ4_COPMI</name>
<feature type="region of interest" description="Disordered" evidence="1">
    <location>
        <begin position="413"/>
        <end position="465"/>
    </location>
</feature>
<evidence type="ECO:0000313" key="4">
    <source>
        <dbReference type="Proteomes" id="UP000298030"/>
    </source>
</evidence>
<organism evidence="3 4">
    <name type="scientific">Coprinellus micaceus</name>
    <name type="common">Glistening ink-cap mushroom</name>
    <name type="synonym">Coprinus micaceus</name>
    <dbReference type="NCBI Taxonomy" id="71717"/>
    <lineage>
        <taxon>Eukaryota</taxon>
        <taxon>Fungi</taxon>
        <taxon>Dikarya</taxon>
        <taxon>Basidiomycota</taxon>
        <taxon>Agaricomycotina</taxon>
        <taxon>Agaricomycetes</taxon>
        <taxon>Agaricomycetidae</taxon>
        <taxon>Agaricales</taxon>
        <taxon>Agaricineae</taxon>
        <taxon>Psathyrellaceae</taxon>
        <taxon>Coprinellus</taxon>
    </lineage>
</organism>
<keyword evidence="4" id="KW-1185">Reference proteome</keyword>
<comment type="caution">
    <text evidence="3">The sequence shown here is derived from an EMBL/GenBank/DDBJ whole genome shotgun (WGS) entry which is preliminary data.</text>
</comment>
<sequence length="465" mass="52525">MLPPPVRVHPNRSQEHERHDWLHVRRCVDIRYKRREYVRLGGFEACAGNYSSPRTKDTERKGDYVGERRTICRVIGDLYHERFLNLHGERGVRLDSKQSIHYSQHRRKKLVRRADMDGSNENCPWYQQFLPSFFFSKGADDGDEMIRVDADPEPSPMAVDRHSSSIFMYMATIAMFGGPLVHANRLREISLDQIVNKKLLVRYTGKMVAEWRDVALYGTVLLSANVSFLAIQSVDEGSKGQEPKTPSQRASYFSILASLGTIISSLVLLILVRHREVMGNELIKVRSQSRWGLEALALMYGTPFSLVIWAFLGFFVSFAILWFESHDRMVIGIVVTCLAFFAIFLGWAVSASYFRDEPYEKAAGKVRSGTVDAAGKVVDAGATMGRSTLDMARAVRKGSLHVVEGAKRRFSSLASPTTSRRRRTLSQHELPQYTSQLSSEPLGELSNQIEKSGPRRRGSVGSQTV</sequence>
<dbReference type="EMBL" id="QPFP01000010">
    <property type="protein sequence ID" value="TEB34153.1"/>
    <property type="molecule type" value="Genomic_DNA"/>
</dbReference>
<keyword evidence="2" id="KW-0812">Transmembrane</keyword>
<accession>A0A4Y7TIZ4</accession>
<evidence type="ECO:0000256" key="1">
    <source>
        <dbReference type="SAM" id="MobiDB-lite"/>
    </source>
</evidence>
<protein>
    <submittedName>
        <fullName evidence="3">Uncharacterized protein</fullName>
    </submittedName>
</protein>
<evidence type="ECO:0000256" key="2">
    <source>
        <dbReference type="SAM" id="Phobius"/>
    </source>
</evidence>
<feature type="compositionally biased region" description="Polar residues" evidence="1">
    <location>
        <begin position="427"/>
        <end position="450"/>
    </location>
</feature>
<dbReference type="OrthoDB" id="2657661at2759"/>